<keyword evidence="5" id="KW-1015">Disulfide bond</keyword>
<dbReference type="PROSITE" id="PS00010">
    <property type="entry name" value="ASX_HYDROXYL"/>
    <property type="match status" value="1"/>
</dbReference>
<dbReference type="AlphaFoldDB" id="A0AAD4T2K8"/>
<dbReference type="Pfam" id="PF07645">
    <property type="entry name" value="EGF_CA"/>
    <property type="match status" value="1"/>
</dbReference>
<dbReference type="EMBL" id="JAJJMB010006973">
    <property type="protein sequence ID" value="KAI3932954.1"/>
    <property type="molecule type" value="Genomic_DNA"/>
</dbReference>
<keyword evidence="10" id="KW-1185">Reference proteome</keyword>
<comment type="subcellular location">
    <subcellularLocation>
        <location evidence="1">Membrane</location>
        <topology evidence="1">Single-pass membrane protein</topology>
    </subcellularLocation>
</comment>
<dbReference type="FunFam" id="2.10.25.10:FF:000038">
    <property type="entry name" value="Fibrillin 2"/>
    <property type="match status" value="1"/>
</dbReference>
<feature type="chain" id="PRO_5041903070" description="EGF-like domain-containing protein" evidence="6">
    <location>
        <begin position="24"/>
        <end position="380"/>
    </location>
</feature>
<dbReference type="InterPro" id="IPR018097">
    <property type="entry name" value="EGF_Ca-bd_CS"/>
</dbReference>
<proteinExistence type="predicted"/>
<evidence type="ECO:0000256" key="1">
    <source>
        <dbReference type="ARBA" id="ARBA00004167"/>
    </source>
</evidence>
<dbReference type="InterPro" id="IPR000152">
    <property type="entry name" value="EGF-type_Asp/Asn_hydroxyl_site"/>
</dbReference>
<dbReference type="GO" id="GO:0005509">
    <property type="term" value="F:calcium ion binding"/>
    <property type="evidence" value="ECO:0007669"/>
    <property type="project" value="InterPro"/>
</dbReference>
<evidence type="ECO:0000256" key="6">
    <source>
        <dbReference type="SAM" id="SignalP"/>
    </source>
</evidence>
<feature type="signal peptide" evidence="6">
    <location>
        <begin position="1"/>
        <end position="23"/>
    </location>
</feature>
<keyword evidence="3 6" id="KW-0732">Signal</keyword>
<feature type="domain" description="EGF-like calcium-binding" evidence="7">
    <location>
        <begin position="305"/>
        <end position="351"/>
    </location>
</feature>
<dbReference type="Pfam" id="PF13947">
    <property type="entry name" value="GUB_WAK_bind"/>
    <property type="match status" value="1"/>
</dbReference>
<dbReference type="Proteomes" id="UP001202328">
    <property type="component" value="Unassembled WGS sequence"/>
</dbReference>
<protein>
    <recommendedName>
        <fullName evidence="11">EGF-like domain-containing protein</fullName>
    </recommendedName>
</protein>
<keyword evidence="2" id="KW-0245">EGF-like domain</keyword>
<evidence type="ECO:0000256" key="3">
    <source>
        <dbReference type="ARBA" id="ARBA00022729"/>
    </source>
</evidence>
<dbReference type="InterPro" id="IPR000742">
    <property type="entry name" value="EGF"/>
</dbReference>
<keyword evidence="4" id="KW-0677">Repeat</keyword>
<evidence type="ECO:0000256" key="5">
    <source>
        <dbReference type="ARBA" id="ARBA00023157"/>
    </source>
</evidence>
<dbReference type="InterPro" id="IPR025287">
    <property type="entry name" value="WAK_GUB"/>
</dbReference>
<evidence type="ECO:0000256" key="2">
    <source>
        <dbReference type="ARBA" id="ARBA00022536"/>
    </source>
</evidence>
<comment type="caution">
    <text evidence="9">The sequence shown here is derived from an EMBL/GenBank/DDBJ whole genome shotgun (WGS) entry which is preliminary data.</text>
</comment>
<dbReference type="SUPFAM" id="SSF57196">
    <property type="entry name" value="EGF/Laminin"/>
    <property type="match status" value="1"/>
</dbReference>
<organism evidence="9 10">
    <name type="scientific">Papaver atlanticum</name>
    <dbReference type="NCBI Taxonomy" id="357466"/>
    <lineage>
        <taxon>Eukaryota</taxon>
        <taxon>Viridiplantae</taxon>
        <taxon>Streptophyta</taxon>
        <taxon>Embryophyta</taxon>
        <taxon>Tracheophyta</taxon>
        <taxon>Spermatophyta</taxon>
        <taxon>Magnoliopsida</taxon>
        <taxon>Ranunculales</taxon>
        <taxon>Papaveraceae</taxon>
        <taxon>Papaveroideae</taxon>
        <taxon>Papaver</taxon>
    </lineage>
</organism>
<gene>
    <name evidence="9" type="ORF">MKW98_029187</name>
</gene>
<dbReference type="Gene3D" id="2.10.25.10">
    <property type="entry name" value="Laminin"/>
    <property type="match status" value="2"/>
</dbReference>
<dbReference type="GO" id="GO:0030247">
    <property type="term" value="F:polysaccharide binding"/>
    <property type="evidence" value="ECO:0007669"/>
    <property type="project" value="InterPro"/>
</dbReference>
<dbReference type="PANTHER" id="PTHR33491">
    <property type="entry name" value="OSJNBA0016N04.9 PROTEIN"/>
    <property type="match status" value="1"/>
</dbReference>
<feature type="domain" description="EGF-like" evidence="8">
    <location>
        <begin position="251"/>
        <end position="304"/>
    </location>
</feature>
<dbReference type="PROSITE" id="PS01187">
    <property type="entry name" value="EGF_CA"/>
    <property type="match status" value="1"/>
</dbReference>
<name>A0AAD4T2K8_9MAGN</name>
<dbReference type="InterPro" id="IPR049883">
    <property type="entry name" value="NOTCH1_EGF-like"/>
</dbReference>
<sequence length="380" mass="41434">MDLHLLLKFQCFILLLCLHLASAAEIPMINVSRIITKPGCQDMCGNVSIPYPFGIGDGCFIDYWFEIVCNDTLPGNTRPVYGVDLDVLDISVVSGEMTTSLAVVTNCSDPSIQTNNHFNGAHFNKFTFSSTKNKFIAIGCDTLAYIVGKGYNSSVGTGCMSYCNKLEDTTDGICNGVGCCEASIPSGLMSYETNLKSMYDPRKNLIFNPCSYAFLAERSSFNFSKSYLKNFKNHGTLTVPVVVDWTIGNKTCEAAQRNFRSYACGPNTDCIPAASSDVEGYRCRCITGYEGNPYLNSSTGGHCQDIDECQRSLHNCAKGPGNICINIKGSYNCSCSNGYIADVRNNITDCLLFQSHLPGTPSTQDNNLGKIAVGKCQQWL</sequence>
<reference evidence="9" key="1">
    <citation type="submission" date="2022-04" db="EMBL/GenBank/DDBJ databases">
        <title>A functionally conserved STORR gene fusion in Papaver species that diverged 16.8 million years ago.</title>
        <authorList>
            <person name="Catania T."/>
        </authorList>
    </citation>
    <scope>NUCLEOTIDE SEQUENCE</scope>
    <source>
        <strain evidence="9">S-188037</strain>
    </source>
</reference>
<evidence type="ECO:0000259" key="8">
    <source>
        <dbReference type="SMART" id="SM00181"/>
    </source>
</evidence>
<dbReference type="InterPro" id="IPR001881">
    <property type="entry name" value="EGF-like_Ca-bd_dom"/>
</dbReference>
<evidence type="ECO:0000256" key="4">
    <source>
        <dbReference type="ARBA" id="ARBA00022737"/>
    </source>
</evidence>
<dbReference type="SMART" id="SM00179">
    <property type="entry name" value="EGF_CA"/>
    <property type="match status" value="1"/>
</dbReference>
<dbReference type="GO" id="GO:0016020">
    <property type="term" value="C:membrane"/>
    <property type="evidence" value="ECO:0007669"/>
    <property type="project" value="UniProtKB-SubCell"/>
</dbReference>
<evidence type="ECO:0008006" key="11">
    <source>
        <dbReference type="Google" id="ProtNLM"/>
    </source>
</evidence>
<dbReference type="CDD" id="cd00054">
    <property type="entry name" value="EGF_CA"/>
    <property type="match status" value="1"/>
</dbReference>
<evidence type="ECO:0000259" key="7">
    <source>
        <dbReference type="SMART" id="SM00179"/>
    </source>
</evidence>
<dbReference type="SMART" id="SM00181">
    <property type="entry name" value="EGF"/>
    <property type="match status" value="2"/>
</dbReference>
<accession>A0AAD4T2K8</accession>
<feature type="domain" description="EGF-like" evidence="8">
    <location>
        <begin position="308"/>
        <end position="351"/>
    </location>
</feature>
<evidence type="ECO:0000313" key="9">
    <source>
        <dbReference type="EMBL" id="KAI3932954.1"/>
    </source>
</evidence>
<evidence type="ECO:0000313" key="10">
    <source>
        <dbReference type="Proteomes" id="UP001202328"/>
    </source>
</evidence>